<protein>
    <submittedName>
        <fullName evidence="1">Uncharacterized protein</fullName>
    </submittedName>
</protein>
<accession>A0ACD1GMI4</accession>
<organism evidence="1 2">
    <name type="scientific">Aspergillus brunneoviolaceus CBS 621.78</name>
    <dbReference type="NCBI Taxonomy" id="1450534"/>
    <lineage>
        <taxon>Eukaryota</taxon>
        <taxon>Fungi</taxon>
        <taxon>Dikarya</taxon>
        <taxon>Ascomycota</taxon>
        <taxon>Pezizomycotina</taxon>
        <taxon>Eurotiomycetes</taxon>
        <taxon>Eurotiomycetidae</taxon>
        <taxon>Eurotiales</taxon>
        <taxon>Aspergillaceae</taxon>
        <taxon>Aspergillus</taxon>
        <taxon>Aspergillus subgen. Circumdati</taxon>
    </lineage>
</organism>
<reference evidence="1" key="1">
    <citation type="submission" date="2018-02" db="EMBL/GenBank/DDBJ databases">
        <title>The genomes of Aspergillus section Nigri reveals drivers in fungal speciation.</title>
        <authorList>
            <consortium name="DOE Joint Genome Institute"/>
            <person name="Vesth T.C."/>
            <person name="Nybo J."/>
            <person name="Theobald S."/>
            <person name="Brandl J."/>
            <person name="Frisvad J.C."/>
            <person name="Nielsen K.F."/>
            <person name="Lyhne E.K."/>
            <person name="Kogle M.E."/>
            <person name="Kuo A."/>
            <person name="Riley R."/>
            <person name="Clum A."/>
            <person name="Nolan M."/>
            <person name="Lipzen A."/>
            <person name="Salamov A."/>
            <person name="Henrissat B."/>
            <person name="Wiebenga A."/>
            <person name="De vries R.P."/>
            <person name="Grigoriev I.V."/>
            <person name="Mortensen U.H."/>
            <person name="Andersen M.R."/>
            <person name="Baker S.E."/>
        </authorList>
    </citation>
    <scope>NUCLEOTIDE SEQUENCE</scope>
    <source>
        <strain evidence="1">CBS 621.78</strain>
    </source>
</reference>
<gene>
    <name evidence="1" type="ORF">BO95DRAFT_156030</name>
</gene>
<evidence type="ECO:0000313" key="1">
    <source>
        <dbReference type="EMBL" id="RAH50481.1"/>
    </source>
</evidence>
<proteinExistence type="predicted"/>
<name>A0ACD1GMI4_9EURO</name>
<dbReference type="EMBL" id="KZ825313">
    <property type="protein sequence ID" value="RAH50481.1"/>
    <property type="molecule type" value="Genomic_DNA"/>
</dbReference>
<evidence type="ECO:0000313" key="2">
    <source>
        <dbReference type="Proteomes" id="UP000249057"/>
    </source>
</evidence>
<sequence length="150" mass="16030">MAGSALPNNGNVGNLRGCTQRLYACACGSANSRSPPPPKRRGSTLTLNAHSGDRHAPRILSPTVLLILLLCHGDRGDLAPSLGSGWCARRWIRLCKALSHDRSCIGTAPWLKHIHTDVLQKLRSFQKTVASNDVSRAALGSASCQANKRA</sequence>
<keyword evidence="2" id="KW-1185">Reference proteome</keyword>
<dbReference type="Proteomes" id="UP000249057">
    <property type="component" value="Unassembled WGS sequence"/>
</dbReference>